<feature type="active site" description="Proton acceptor" evidence="16 17">
    <location>
        <position position="276"/>
    </location>
</feature>
<dbReference type="RefSeq" id="WP_100287920.1">
    <property type="nucleotide sequence ID" value="NZ_PHHA01000003.1"/>
</dbReference>
<evidence type="ECO:0000256" key="16">
    <source>
        <dbReference type="HAMAP-Rule" id="MF_02121"/>
    </source>
</evidence>
<dbReference type="Pfam" id="PF02774">
    <property type="entry name" value="Semialdhyde_dhC"/>
    <property type="match status" value="1"/>
</dbReference>
<comment type="pathway">
    <text evidence="3 16">Amino-acid biosynthesis; L-lysine biosynthesis via DAP pathway; (S)-tetrahydrodipicolinate from L-aspartate: step 2/4.</text>
</comment>
<evidence type="ECO:0000313" key="19">
    <source>
        <dbReference type="EMBL" id="PJG85988.1"/>
    </source>
</evidence>
<dbReference type="HAMAP" id="MF_02121">
    <property type="entry name" value="ASADH"/>
    <property type="match status" value="1"/>
</dbReference>
<dbReference type="GO" id="GO:0009089">
    <property type="term" value="P:lysine biosynthetic process via diaminopimelate"/>
    <property type="evidence" value="ECO:0007669"/>
    <property type="project" value="UniProtKB-UniRule"/>
</dbReference>
<evidence type="ECO:0000256" key="2">
    <source>
        <dbReference type="ARBA" id="ARBA00005021"/>
    </source>
</evidence>
<dbReference type="PIRSF" id="PIRSF000148">
    <property type="entry name" value="ASA_dh"/>
    <property type="match status" value="1"/>
</dbReference>
<dbReference type="GO" id="GO:0009097">
    <property type="term" value="P:isoleucine biosynthetic process"/>
    <property type="evidence" value="ECO:0007669"/>
    <property type="project" value="InterPro"/>
</dbReference>
<evidence type="ECO:0000259" key="18">
    <source>
        <dbReference type="SMART" id="SM00859"/>
    </source>
</evidence>
<keyword evidence="13 16" id="KW-0457">Lysine biosynthesis</keyword>
<feature type="binding site" evidence="16">
    <location>
        <position position="163"/>
    </location>
    <ligand>
        <name>substrate</name>
    </ligand>
</feature>
<dbReference type="GO" id="GO:0019877">
    <property type="term" value="P:diaminopimelate biosynthetic process"/>
    <property type="evidence" value="ECO:0007669"/>
    <property type="project" value="UniProtKB-UniRule"/>
</dbReference>
<dbReference type="InterPro" id="IPR000319">
    <property type="entry name" value="Asp-semialdehyde_DH_CS"/>
</dbReference>
<name>A0A2M8S4H8_9PAST</name>
<evidence type="ECO:0000256" key="8">
    <source>
        <dbReference type="ARBA" id="ARBA00022605"/>
    </source>
</evidence>
<evidence type="ECO:0000256" key="9">
    <source>
        <dbReference type="ARBA" id="ARBA00022697"/>
    </source>
</evidence>
<keyword evidence="20" id="KW-1185">Reference proteome</keyword>
<evidence type="ECO:0000256" key="14">
    <source>
        <dbReference type="ARBA" id="ARBA00023167"/>
    </source>
</evidence>
<comment type="function">
    <text evidence="1 16">Catalyzes the NADPH-dependent formation of L-aspartate-semialdehyde (L-ASA) by the reductive dephosphorylation of L-aspartyl-4-phosphate.</text>
</comment>
<gene>
    <name evidence="16 19" type="primary">asd</name>
    <name evidence="19" type="ORF">CVP05_02140</name>
</gene>
<comment type="catalytic activity">
    <reaction evidence="15 16">
        <text>L-aspartate 4-semialdehyde + phosphate + NADP(+) = 4-phospho-L-aspartate + NADPH + H(+)</text>
        <dbReference type="Rhea" id="RHEA:24284"/>
        <dbReference type="ChEBI" id="CHEBI:15378"/>
        <dbReference type="ChEBI" id="CHEBI:43474"/>
        <dbReference type="ChEBI" id="CHEBI:57535"/>
        <dbReference type="ChEBI" id="CHEBI:57783"/>
        <dbReference type="ChEBI" id="CHEBI:58349"/>
        <dbReference type="ChEBI" id="CHEBI:537519"/>
        <dbReference type="EC" id="1.2.1.11"/>
    </reaction>
</comment>
<dbReference type="SUPFAM" id="SSF51735">
    <property type="entry name" value="NAD(P)-binding Rossmann-fold domains"/>
    <property type="match status" value="1"/>
</dbReference>
<dbReference type="InterPro" id="IPR012280">
    <property type="entry name" value="Semialdhyde_DH_dimer_dom"/>
</dbReference>
<dbReference type="UniPathway" id="UPA00050">
    <property type="reaction ID" value="UER00463"/>
</dbReference>
<feature type="binding site" evidence="16">
    <location>
        <begin position="166"/>
        <end position="167"/>
    </location>
    <ligand>
        <name>NADP(+)</name>
        <dbReference type="ChEBI" id="CHEBI:58349"/>
    </ligand>
</feature>
<dbReference type="InterPro" id="IPR012080">
    <property type="entry name" value="Asp_semialdehyde_DH"/>
</dbReference>
<dbReference type="GO" id="GO:0046983">
    <property type="term" value="F:protein dimerization activity"/>
    <property type="evidence" value="ECO:0007669"/>
    <property type="project" value="InterPro"/>
</dbReference>
<feature type="binding site" evidence="16">
    <location>
        <position position="245"/>
    </location>
    <ligand>
        <name>phosphate</name>
        <dbReference type="ChEBI" id="CHEBI:43474"/>
    </ligand>
</feature>
<dbReference type="UniPathway" id="UPA00034">
    <property type="reaction ID" value="UER00016"/>
</dbReference>
<dbReference type="OrthoDB" id="9022717at2"/>
<dbReference type="CDD" id="cd02314">
    <property type="entry name" value="VcASADH1_like_N"/>
    <property type="match status" value="1"/>
</dbReference>
<protein>
    <recommendedName>
        <fullName evidence="7 16">Aspartate-semialdehyde dehydrogenase</fullName>
        <shortName evidence="16">ASA dehydrogenase</shortName>
        <shortName evidence="16">ASADH</shortName>
        <ecNumber evidence="7 16">1.2.1.11</ecNumber>
    </recommendedName>
    <alternativeName>
        <fullName evidence="16">Aspartate-beta-semialdehyde dehydrogenase</fullName>
    </alternativeName>
</protein>
<comment type="pathway">
    <text evidence="2 16">Amino-acid biosynthesis; L-methionine biosynthesis via de novo pathway; L-homoserine from L-aspartate: step 2/3.</text>
</comment>
<dbReference type="UniPathway" id="UPA00051">
    <property type="reaction ID" value="UER00464"/>
</dbReference>
<evidence type="ECO:0000256" key="4">
    <source>
        <dbReference type="ARBA" id="ARBA00005097"/>
    </source>
</evidence>
<dbReference type="AlphaFoldDB" id="A0A2M8S4H8"/>
<evidence type="ECO:0000256" key="1">
    <source>
        <dbReference type="ARBA" id="ARBA00002492"/>
    </source>
</evidence>
<proteinExistence type="inferred from homology"/>
<comment type="subunit">
    <text evidence="6 16">Homodimer.</text>
</comment>
<dbReference type="Gene3D" id="3.30.360.10">
    <property type="entry name" value="Dihydrodipicolinate Reductase, domain 2"/>
    <property type="match status" value="1"/>
</dbReference>
<dbReference type="Proteomes" id="UP000229329">
    <property type="component" value="Unassembled WGS sequence"/>
</dbReference>
<evidence type="ECO:0000256" key="3">
    <source>
        <dbReference type="ARBA" id="ARBA00005076"/>
    </source>
</evidence>
<dbReference type="NCBIfam" id="NF005144">
    <property type="entry name" value="PRK06598.1"/>
    <property type="match status" value="1"/>
</dbReference>
<keyword evidence="11 16" id="KW-0220">Diaminopimelate biosynthesis</keyword>
<keyword evidence="10 16" id="KW-0521">NADP</keyword>
<feature type="binding site" evidence="16">
    <location>
        <position position="74"/>
    </location>
    <ligand>
        <name>NADP(+)</name>
        <dbReference type="ChEBI" id="CHEBI:58349"/>
    </ligand>
</feature>
<evidence type="ECO:0000256" key="11">
    <source>
        <dbReference type="ARBA" id="ARBA00022915"/>
    </source>
</evidence>
<dbReference type="EC" id="1.2.1.11" evidence="7 16"/>
<dbReference type="GO" id="GO:0071266">
    <property type="term" value="P:'de novo' L-methionine biosynthetic process"/>
    <property type="evidence" value="ECO:0007669"/>
    <property type="project" value="UniProtKB-UniRule"/>
</dbReference>
<keyword evidence="8 16" id="KW-0028">Amino-acid biosynthesis</keyword>
<evidence type="ECO:0000256" key="6">
    <source>
        <dbReference type="ARBA" id="ARBA00011738"/>
    </source>
</evidence>
<dbReference type="GO" id="GO:0009088">
    <property type="term" value="P:threonine biosynthetic process"/>
    <property type="evidence" value="ECO:0007669"/>
    <property type="project" value="UniProtKB-UniRule"/>
</dbReference>
<dbReference type="PANTHER" id="PTHR46278:SF4">
    <property type="entry name" value="ASPARTATE-SEMIALDEHYDE DEHYDROGENASE"/>
    <property type="match status" value="1"/>
</dbReference>
<comment type="caution">
    <text evidence="16">Lacks conserved residue(s) required for the propagation of feature annotation.</text>
</comment>
<evidence type="ECO:0000256" key="13">
    <source>
        <dbReference type="ARBA" id="ARBA00023154"/>
    </source>
</evidence>
<comment type="similarity">
    <text evidence="5 16">Belongs to the aspartate-semialdehyde dehydrogenase family.</text>
</comment>
<feature type="binding site" evidence="16">
    <location>
        <begin position="10"/>
        <end position="13"/>
    </location>
    <ligand>
        <name>NADP(+)</name>
        <dbReference type="ChEBI" id="CHEBI:58349"/>
    </ligand>
</feature>
<comment type="caution">
    <text evidence="19">The sequence shown here is derived from an EMBL/GenBank/DDBJ whole genome shotgun (WGS) entry which is preliminary data.</text>
</comment>
<dbReference type="CDD" id="cd23938">
    <property type="entry name" value="ASADH_C_bac_like"/>
    <property type="match status" value="1"/>
</dbReference>
<organism evidence="19 20">
    <name type="scientific">Conservatibacter flavescens</name>
    <dbReference type="NCBI Taxonomy" id="28161"/>
    <lineage>
        <taxon>Bacteria</taxon>
        <taxon>Pseudomonadati</taxon>
        <taxon>Pseudomonadota</taxon>
        <taxon>Gammaproteobacteria</taxon>
        <taxon>Pasteurellales</taxon>
        <taxon>Pasteurellaceae</taxon>
        <taxon>Conservatibacter</taxon>
    </lineage>
</organism>
<dbReference type="InterPro" id="IPR011534">
    <property type="entry name" value="Asp_ADH_gamma-type"/>
</dbReference>
<feature type="active site" description="Acyl-thioester intermediate" evidence="16 17">
    <location>
        <position position="136"/>
    </location>
</feature>
<feature type="binding site" evidence="16">
    <location>
        <position position="242"/>
    </location>
    <ligand>
        <name>substrate</name>
    </ligand>
</feature>
<dbReference type="Gene3D" id="3.40.50.720">
    <property type="entry name" value="NAD(P)-binding Rossmann-like Domain"/>
    <property type="match status" value="1"/>
</dbReference>
<dbReference type="PROSITE" id="PS01103">
    <property type="entry name" value="ASD"/>
    <property type="match status" value="1"/>
</dbReference>
<dbReference type="InterPro" id="IPR036291">
    <property type="entry name" value="NAD(P)-bd_dom_sf"/>
</dbReference>
<dbReference type="GO" id="GO:0051287">
    <property type="term" value="F:NAD binding"/>
    <property type="evidence" value="ECO:0007669"/>
    <property type="project" value="InterPro"/>
</dbReference>
<accession>A0A2M8S4H8</accession>
<feature type="domain" description="Semialdehyde dehydrogenase NAD-binding" evidence="18">
    <location>
        <begin position="3"/>
        <end position="123"/>
    </location>
</feature>
<keyword evidence="14 16" id="KW-0486">Methionine biosynthesis</keyword>
<evidence type="ECO:0000256" key="7">
    <source>
        <dbReference type="ARBA" id="ARBA00013120"/>
    </source>
</evidence>
<evidence type="ECO:0000256" key="17">
    <source>
        <dbReference type="PIRSR" id="PIRSR000148-1"/>
    </source>
</evidence>
<dbReference type="NCBIfam" id="TIGR01745">
    <property type="entry name" value="asd_gamma"/>
    <property type="match status" value="1"/>
</dbReference>
<evidence type="ECO:0000256" key="12">
    <source>
        <dbReference type="ARBA" id="ARBA00023002"/>
    </source>
</evidence>
<keyword evidence="9 16" id="KW-0791">Threonine biosynthesis</keyword>
<reference evidence="19 20" key="1">
    <citation type="submission" date="2017-11" db="EMBL/GenBank/DDBJ databases">
        <title>Reclassification of Bisgaard taxon 7 as Conservatibacter flavescens gen. nov., sp. nov.</title>
        <authorList>
            <person name="Christensen H."/>
        </authorList>
    </citation>
    <scope>NUCLEOTIDE SEQUENCE [LARGE SCALE GENOMIC DNA]</scope>
    <source>
        <strain evidence="19 20">7_4</strain>
    </source>
</reference>
<evidence type="ECO:0000256" key="15">
    <source>
        <dbReference type="ARBA" id="ARBA00047891"/>
    </source>
</evidence>
<dbReference type="SUPFAM" id="SSF55347">
    <property type="entry name" value="Glyceraldehyde-3-phosphate dehydrogenase-like, C-terminal domain"/>
    <property type="match status" value="1"/>
</dbReference>
<evidence type="ECO:0000256" key="5">
    <source>
        <dbReference type="ARBA" id="ARBA00010584"/>
    </source>
</evidence>
<feature type="binding site" evidence="16">
    <location>
        <position position="269"/>
    </location>
    <ligand>
        <name>substrate</name>
    </ligand>
</feature>
<keyword evidence="12 16" id="KW-0560">Oxidoreductase</keyword>
<evidence type="ECO:0000256" key="10">
    <source>
        <dbReference type="ARBA" id="ARBA00022857"/>
    </source>
</evidence>
<dbReference type="EMBL" id="PHHA01000003">
    <property type="protein sequence ID" value="PJG85988.1"/>
    <property type="molecule type" value="Genomic_DNA"/>
</dbReference>
<sequence length="370" mass="40171">MKKVGFVGWRGMVGSVLMDRMVEEQDFANIAPTFFTTSQAGQKAPSFGGKEAGVLLDANDIEALKTQDIIVTCQGGDYTNAVYPKLRAAGWEGYWIDAASALRMEKEAIIVLDPVNQHVISDGLKNGIKTFVGGNCTVSLMLMAIGGLFEKDLVEWVSVATYQAASGAGAKNMRELLEQMGELRDAVKPELADPASSILDIERKVTATMRAEDFPTANFGAALGGSLIPWIDKLLDSGQTKEEWKGYAETNKILGLSDAPIPVDGLCVRIGALRCHSQAFTIKLKKDLPLAEIEQIIAAHNEWVKVIPNDKETTLRELTPAKVTGTLSIPVGRLRKLNMGPEYLAAFTVGDQLLWGAAEPIRRILKQLVV</sequence>
<dbReference type="GO" id="GO:0004073">
    <property type="term" value="F:aspartate-semialdehyde dehydrogenase activity"/>
    <property type="evidence" value="ECO:0007669"/>
    <property type="project" value="UniProtKB-UniRule"/>
</dbReference>
<feature type="binding site" evidence="16">
    <location>
        <position position="352"/>
    </location>
    <ligand>
        <name>NADP(+)</name>
        <dbReference type="ChEBI" id="CHEBI:58349"/>
    </ligand>
</feature>
<dbReference type="GO" id="GO:0050661">
    <property type="term" value="F:NADP binding"/>
    <property type="evidence" value="ECO:0007669"/>
    <property type="project" value="UniProtKB-UniRule"/>
</dbReference>
<dbReference type="SMART" id="SM00859">
    <property type="entry name" value="Semialdhyde_dh"/>
    <property type="match status" value="1"/>
</dbReference>
<dbReference type="PANTHER" id="PTHR46278">
    <property type="entry name" value="DEHYDROGENASE, PUTATIVE-RELATED"/>
    <property type="match status" value="1"/>
</dbReference>
<evidence type="ECO:0000313" key="20">
    <source>
        <dbReference type="Proteomes" id="UP000229329"/>
    </source>
</evidence>
<feature type="binding site" evidence="16">
    <location>
        <position position="103"/>
    </location>
    <ligand>
        <name>phosphate</name>
        <dbReference type="ChEBI" id="CHEBI:43474"/>
    </ligand>
</feature>
<dbReference type="Pfam" id="PF01118">
    <property type="entry name" value="Semialdhyde_dh"/>
    <property type="match status" value="1"/>
</dbReference>
<dbReference type="InterPro" id="IPR000534">
    <property type="entry name" value="Semialdehyde_DH_NAD-bd"/>
</dbReference>
<comment type="pathway">
    <text evidence="4 16">Amino-acid biosynthesis; L-threonine biosynthesis; L-threonine from L-aspartate: step 2/5.</text>
</comment>